<protein>
    <submittedName>
        <fullName evidence="1">Uncharacterized protein</fullName>
    </submittedName>
</protein>
<gene>
    <name evidence="1" type="ORF">M9H77_13812</name>
</gene>
<accession>A0ACC0BLF9</accession>
<dbReference type="Proteomes" id="UP001060085">
    <property type="component" value="Linkage Group LG03"/>
</dbReference>
<keyword evidence="2" id="KW-1185">Reference proteome</keyword>
<reference evidence="2" key="1">
    <citation type="journal article" date="2023" name="Nat. Plants">
        <title>Single-cell RNA sequencing provides a high-resolution roadmap for understanding the multicellular compartmentation of specialized metabolism.</title>
        <authorList>
            <person name="Sun S."/>
            <person name="Shen X."/>
            <person name="Li Y."/>
            <person name="Li Y."/>
            <person name="Wang S."/>
            <person name="Li R."/>
            <person name="Zhang H."/>
            <person name="Shen G."/>
            <person name="Guo B."/>
            <person name="Wei J."/>
            <person name="Xu J."/>
            <person name="St-Pierre B."/>
            <person name="Chen S."/>
            <person name="Sun C."/>
        </authorList>
    </citation>
    <scope>NUCLEOTIDE SEQUENCE [LARGE SCALE GENOMIC DNA]</scope>
</reference>
<organism evidence="1 2">
    <name type="scientific">Catharanthus roseus</name>
    <name type="common">Madagascar periwinkle</name>
    <name type="synonym">Vinca rosea</name>
    <dbReference type="NCBI Taxonomy" id="4058"/>
    <lineage>
        <taxon>Eukaryota</taxon>
        <taxon>Viridiplantae</taxon>
        <taxon>Streptophyta</taxon>
        <taxon>Embryophyta</taxon>
        <taxon>Tracheophyta</taxon>
        <taxon>Spermatophyta</taxon>
        <taxon>Magnoliopsida</taxon>
        <taxon>eudicotyledons</taxon>
        <taxon>Gunneridae</taxon>
        <taxon>Pentapetalae</taxon>
        <taxon>asterids</taxon>
        <taxon>lamiids</taxon>
        <taxon>Gentianales</taxon>
        <taxon>Apocynaceae</taxon>
        <taxon>Rauvolfioideae</taxon>
        <taxon>Vinceae</taxon>
        <taxon>Catharanthinae</taxon>
        <taxon>Catharanthus</taxon>
    </lineage>
</organism>
<evidence type="ECO:0000313" key="1">
    <source>
        <dbReference type="EMBL" id="KAI5673448.1"/>
    </source>
</evidence>
<sequence>MPTIAAVTGHGSAAGFVFVTAHDYILIRKDRVFFYISELDIDLQIPLWFVVFMKSKIGSPKTWGEVVIKAAELTIEMGLKGGIVDSAHDGLESMVEAATKLGEELVRTGWDGLVYVENQRALFVEVLSTLRCNKIVDYESVFKTVSKL</sequence>
<comment type="caution">
    <text evidence="1">The sequence shown here is derived from an EMBL/GenBank/DDBJ whole genome shotgun (WGS) entry which is preliminary data.</text>
</comment>
<evidence type="ECO:0000313" key="2">
    <source>
        <dbReference type="Proteomes" id="UP001060085"/>
    </source>
</evidence>
<proteinExistence type="predicted"/>
<name>A0ACC0BLF9_CATRO</name>
<dbReference type="EMBL" id="CM044703">
    <property type="protein sequence ID" value="KAI5673448.1"/>
    <property type="molecule type" value="Genomic_DNA"/>
</dbReference>